<dbReference type="Gene3D" id="3.40.50.200">
    <property type="entry name" value="Peptidase S8/S53 domain"/>
    <property type="match status" value="1"/>
</dbReference>
<dbReference type="EMBL" id="JAUIZM010000007">
    <property type="protein sequence ID" value="KAK1374362.1"/>
    <property type="molecule type" value="Genomic_DNA"/>
</dbReference>
<evidence type="ECO:0000256" key="1">
    <source>
        <dbReference type="ARBA" id="ARBA00011073"/>
    </source>
</evidence>
<dbReference type="AlphaFoldDB" id="A0AAD8HVQ6"/>
<dbReference type="PANTHER" id="PTHR10795">
    <property type="entry name" value="PROPROTEIN CONVERTASE SUBTILISIN/KEXIN"/>
    <property type="match status" value="1"/>
</dbReference>
<gene>
    <name evidence="3" type="ORF">POM88_030555</name>
</gene>
<protein>
    <submittedName>
        <fullName evidence="3">Uncharacterized protein</fullName>
    </submittedName>
</protein>
<dbReference type="InterPro" id="IPR036852">
    <property type="entry name" value="Peptidase_S8/S53_dom_sf"/>
</dbReference>
<comment type="caution">
    <text evidence="3">The sequence shown here is derived from an EMBL/GenBank/DDBJ whole genome shotgun (WGS) entry which is preliminary data.</text>
</comment>
<name>A0AAD8HVQ6_9APIA</name>
<evidence type="ECO:0000256" key="2">
    <source>
        <dbReference type="ARBA" id="ARBA00022729"/>
    </source>
</evidence>
<dbReference type="GO" id="GO:0004252">
    <property type="term" value="F:serine-type endopeptidase activity"/>
    <property type="evidence" value="ECO:0007669"/>
    <property type="project" value="InterPro"/>
</dbReference>
<proteinExistence type="inferred from homology"/>
<sequence>MPRDFDMPFVTMIPKFGDLVKDYLLRTDDPTVSIKFQGTQLGTKPASQVADFSSRGPDIRSPWILKPDILAPGVDVLAGWAPNRGSHVVGIAALLKATHRDWSSAAAGFDREIMEADQESSGSSEDIESPRSVVRKWPAYVHSQVLRIREEDSLIGEDVAENVKNHNDC</sequence>
<dbReference type="Gene3D" id="3.50.30.30">
    <property type="match status" value="1"/>
</dbReference>
<reference evidence="3" key="2">
    <citation type="submission" date="2023-05" db="EMBL/GenBank/DDBJ databases">
        <authorList>
            <person name="Schelkunov M.I."/>
        </authorList>
    </citation>
    <scope>NUCLEOTIDE SEQUENCE</scope>
    <source>
        <strain evidence="3">Hsosn_3</strain>
        <tissue evidence="3">Leaf</tissue>
    </source>
</reference>
<dbReference type="GO" id="GO:0006508">
    <property type="term" value="P:proteolysis"/>
    <property type="evidence" value="ECO:0007669"/>
    <property type="project" value="InterPro"/>
</dbReference>
<evidence type="ECO:0000313" key="3">
    <source>
        <dbReference type="EMBL" id="KAK1374362.1"/>
    </source>
</evidence>
<keyword evidence="2" id="KW-0732">Signal</keyword>
<evidence type="ECO:0000313" key="4">
    <source>
        <dbReference type="Proteomes" id="UP001237642"/>
    </source>
</evidence>
<dbReference type="Proteomes" id="UP001237642">
    <property type="component" value="Unassembled WGS sequence"/>
</dbReference>
<organism evidence="3 4">
    <name type="scientific">Heracleum sosnowskyi</name>
    <dbReference type="NCBI Taxonomy" id="360622"/>
    <lineage>
        <taxon>Eukaryota</taxon>
        <taxon>Viridiplantae</taxon>
        <taxon>Streptophyta</taxon>
        <taxon>Embryophyta</taxon>
        <taxon>Tracheophyta</taxon>
        <taxon>Spermatophyta</taxon>
        <taxon>Magnoliopsida</taxon>
        <taxon>eudicotyledons</taxon>
        <taxon>Gunneridae</taxon>
        <taxon>Pentapetalae</taxon>
        <taxon>asterids</taxon>
        <taxon>campanulids</taxon>
        <taxon>Apiales</taxon>
        <taxon>Apiaceae</taxon>
        <taxon>Apioideae</taxon>
        <taxon>apioid superclade</taxon>
        <taxon>Tordylieae</taxon>
        <taxon>Tordyliinae</taxon>
        <taxon>Heracleum</taxon>
    </lineage>
</organism>
<accession>A0AAD8HVQ6</accession>
<reference evidence="3" key="1">
    <citation type="submission" date="2023-02" db="EMBL/GenBank/DDBJ databases">
        <title>Genome of toxic invasive species Heracleum sosnowskyi carries increased number of genes despite the absence of recent whole-genome duplications.</title>
        <authorList>
            <person name="Schelkunov M."/>
            <person name="Shtratnikova V."/>
            <person name="Makarenko M."/>
            <person name="Klepikova A."/>
            <person name="Omelchenko D."/>
            <person name="Novikova G."/>
            <person name="Obukhova E."/>
            <person name="Bogdanov V."/>
            <person name="Penin A."/>
            <person name="Logacheva M."/>
        </authorList>
    </citation>
    <scope>NUCLEOTIDE SEQUENCE</scope>
    <source>
        <strain evidence="3">Hsosn_3</strain>
        <tissue evidence="3">Leaf</tissue>
    </source>
</reference>
<dbReference type="SUPFAM" id="SSF52743">
    <property type="entry name" value="Subtilisin-like"/>
    <property type="match status" value="1"/>
</dbReference>
<dbReference type="InterPro" id="IPR045051">
    <property type="entry name" value="SBT"/>
</dbReference>
<comment type="similarity">
    <text evidence="1">Belongs to the peptidase S8 family.</text>
</comment>
<keyword evidence="4" id="KW-1185">Reference proteome</keyword>